<keyword evidence="2" id="KW-0479">Metal-binding</keyword>
<evidence type="ECO:0000313" key="7">
    <source>
        <dbReference type="Proteomes" id="UP000053411"/>
    </source>
</evidence>
<name>A0A0D2K5Y1_9EURO</name>
<evidence type="ECO:0000259" key="5">
    <source>
        <dbReference type="SMART" id="SM00849"/>
    </source>
</evidence>
<comment type="similarity">
    <text evidence="1">Belongs to the metallo-beta-lactamase superfamily.</text>
</comment>
<dbReference type="GO" id="GO:0016787">
    <property type="term" value="F:hydrolase activity"/>
    <property type="evidence" value="ECO:0007669"/>
    <property type="project" value="UniProtKB-KW"/>
</dbReference>
<dbReference type="PANTHER" id="PTHR42978:SF5">
    <property type="entry name" value="METALLO-BETA-LACTAMASE DOMAIN-CONTAINING PROTEIN"/>
    <property type="match status" value="1"/>
</dbReference>
<dbReference type="PANTHER" id="PTHR42978">
    <property type="entry name" value="QUORUM-QUENCHING LACTONASE YTNP-RELATED-RELATED"/>
    <property type="match status" value="1"/>
</dbReference>
<dbReference type="SMART" id="SM00849">
    <property type="entry name" value="Lactamase_B"/>
    <property type="match status" value="1"/>
</dbReference>
<dbReference type="InterPro" id="IPR051013">
    <property type="entry name" value="MBL_superfamily_lactonases"/>
</dbReference>
<evidence type="ECO:0000313" key="6">
    <source>
        <dbReference type="EMBL" id="KIX98579.1"/>
    </source>
</evidence>
<gene>
    <name evidence="6" type="ORF">Z520_05880</name>
</gene>
<evidence type="ECO:0000256" key="3">
    <source>
        <dbReference type="ARBA" id="ARBA00022801"/>
    </source>
</evidence>
<dbReference type="AlphaFoldDB" id="A0A0D2K5Y1"/>
<dbReference type="RefSeq" id="XP_016632702.1">
    <property type="nucleotide sequence ID" value="XM_016776383.1"/>
</dbReference>
<sequence length="376" mass="41182">MASGNQPIFPVPSGVAANLSIINTTGTIQGMAADHLVKPTLPGFHMFPKVPSWSFLIETTVSGKTRKVLFDLGIPKDVYALPPLVSDRLKTFKWVVDVPQSTAEVLVEHGTHLADIEAVVWSHWHWDHQGDIQHFPSTTDLVVGPGFSKAFLPAYPAGPKSPIRQTDLDGRRLREITFDESGTVQIGQIRAFDYFGDGSFYLLDTPGHAIGHLAGLVRTTSNPDTFAFLGGDLTHHGGELRPSKYLDFASAAASLGAEAEKAAATVQTLESLQTSRGRRVDQPFFDPVITSDFDEAVRTIVRAQDADGQDNIFFLAAHDDTIDGVVDVYPKRANDWKARGWREKTLWTFLRDFREALRDGSGSHPPVLQCPGHSSS</sequence>
<dbReference type="Gene3D" id="3.60.15.10">
    <property type="entry name" value="Ribonuclease Z/Hydroxyacylglutathione hydrolase-like"/>
    <property type="match status" value="1"/>
</dbReference>
<proteinExistence type="inferred from homology"/>
<organism evidence="6 7">
    <name type="scientific">Fonsecaea multimorphosa CBS 102226</name>
    <dbReference type="NCBI Taxonomy" id="1442371"/>
    <lineage>
        <taxon>Eukaryota</taxon>
        <taxon>Fungi</taxon>
        <taxon>Dikarya</taxon>
        <taxon>Ascomycota</taxon>
        <taxon>Pezizomycotina</taxon>
        <taxon>Eurotiomycetes</taxon>
        <taxon>Chaetothyriomycetidae</taxon>
        <taxon>Chaetothyriales</taxon>
        <taxon>Herpotrichiellaceae</taxon>
        <taxon>Fonsecaea</taxon>
    </lineage>
</organism>
<reference evidence="6 7" key="1">
    <citation type="submission" date="2015-01" db="EMBL/GenBank/DDBJ databases">
        <title>The Genome Sequence of Fonsecaea multimorphosa CBS 102226.</title>
        <authorList>
            <consortium name="The Broad Institute Genomics Platform"/>
            <person name="Cuomo C."/>
            <person name="de Hoog S."/>
            <person name="Gorbushina A."/>
            <person name="Stielow B."/>
            <person name="Teixiera M."/>
            <person name="Abouelleil A."/>
            <person name="Chapman S.B."/>
            <person name="Priest M."/>
            <person name="Young S.K."/>
            <person name="Wortman J."/>
            <person name="Nusbaum C."/>
            <person name="Birren B."/>
        </authorList>
    </citation>
    <scope>NUCLEOTIDE SEQUENCE [LARGE SCALE GENOMIC DNA]</scope>
    <source>
        <strain evidence="6 7">CBS 102226</strain>
    </source>
</reference>
<keyword evidence="7" id="KW-1185">Reference proteome</keyword>
<accession>A0A0D2K5Y1</accession>
<dbReference type="VEuPathDB" id="FungiDB:Z520_05880"/>
<dbReference type="EMBL" id="KN848071">
    <property type="protein sequence ID" value="KIX98579.1"/>
    <property type="molecule type" value="Genomic_DNA"/>
</dbReference>
<dbReference type="STRING" id="1442371.A0A0D2K5Y1"/>
<dbReference type="CDD" id="cd07730">
    <property type="entry name" value="metallo-hydrolase-like_MBL-fold"/>
    <property type="match status" value="1"/>
</dbReference>
<dbReference type="InterPro" id="IPR001279">
    <property type="entry name" value="Metallo-B-lactamas"/>
</dbReference>
<dbReference type="Proteomes" id="UP000053411">
    <property type="component" value="Unassembled WGS sequence"/>
</dbReference>
<dbReference type="InterPro" id="IPR036866">
    <property type="entry name" value="RibonucZ/Hydroxyglut_hydro"/>
</dbReference>
<dbReference type="OrthoDB" id="10250730at2759"/>
<evidence type="ECO:0000256" key="2">
    <source>
        <dbReference type="ARBA" id="ARBA00022723"/>
    </source>
</evidence>
<protein>
    <recommendedName>
        <fullName evidence="5">Metallo-beta-lactamase domain-containing protein</fullName>
    </recommendedName>
</protein>
<keyword evidence="4" id="KW-0862">Zinc</keyword>
<keyword evidence="3" id="KW-0378">Hydrolase</keyword>
<feature type="domain" description="Metallo-beta-lactamase" evidence="5">
    <location>
        <begin position="51"/>
        <end position="272"/>
    </location>
</feature>
<evidence type="ECO:0000256" key="1">
    <source>
        <dbReference type="ARBA" id="ARBA00007749"/>
    </source>
</evidence>
<dbReference type="GeneID" id="27711626"/>
<dbReference type="Pfam" id="PF00753">
    <property type="entry name" value="Lactamase_B"/>
    <property type="match status" value="1"/>
</dbReference>
<dbReference type="GO" id="GO:0046872">
    <property type="term" value="F:metal ion binding"/>
    <property type="evidence" value="ECO:0007669"/>
    <property type="project" value="UniProtKB-KW"/>
</dbReference>
<dbReference type="SUPFAM" id="SSF56281">
    <property type="entry name" value="Metallo-hydrolase/oxidoreductase"/>
    <property type="match status" value="1"/>
</dbReference>
<evidence type="ECO:0000256" key="4">
    <source>
        <dbReference type="ARBA" id="ARBA00022833"/>
    </source>
</evidence>